<protein>
    <submittedName>
        <fullName evidence="1">Uncharacterized protein</fullName>
    </submittedName>
</protein>
<dbReference type="EMBL" id="CM037617">
    <property type="protein sequence ID" value="KAH8004257.1"/>
    <property type="molecule type" value="Genomic_DNA"/>
</dbReference>
<proteinExistence type="predicted"/>
<evidence type="ECO:0000313" key="2">
    <source>
        <dbReference type="Proteomes" id="UP000827872"/>
    </source>
</evidence>
<gene>
    <name evidence="1" type="ORF">K3G42_006395</name>
</gene>
<sequence>MTLKLGPLLDTRDDSGSTRVGGIVPQFESSRSSAQKLTQVSGAELRGRDHLPALRSDWDESAQSFSCRHESPVLRMGKILSCDWLAGRVESTEIPHSVGFGSSATRVRQSTRPPSRAQKFNDERGIMFSQRTLW</sequence>
<dbReference type="Proteomes" id="UP000827872">
    <property type="component" value="Linkage Group LG04"/>
</dbReference>
<comment type="caution">
    <text evidence="1">The sequence shown here is derived from an EMBL/GenBank/DDBJ whole genome shotgun (WGS) entry which is preliminary data.</text>
</comment>
<organism evidence="1 2">
    <name type="scientific">Sphaerodactylus townsendi</name>
    <dbReference type="NCBI Taxonomy" id="933632"/>
    <lineage>
        <taxon>Eukaryota</taxon>
        <taxon>Metazoa</taxon>
        <taxon>Chordata</taxon>
        <taxon>Craniata</taxon>
        <taxon>Vertebrata</taxon>
        <taxon>Euteleostomi</taxon>
        <taxon>Lepidosauria</taxon>
        <taxon>Squamata</taxon>
        <taxon>Bifurcata</taxon>
        <taxon>Gekkota</taxon>
        <taxon>Sphaerodactylidae</taxon>
        <taxon>Sphaerodactylus</taxon>
    </lineage>
</organism>
<reference evidence="1" key="1">
    <citation type="submission" date="2021-08" db="EMBL/GenBank/DDBJ databases">
        <title>The first chromosome-level gecko genome reveals the dynamic sex chromosomes of Neotropical dwarf geckos (Sphaerodactylidae: Sphaerodactylus).</title>
        <authorList>
            <person name="Pinto B.J."/>
            <person name="Keating S.E."/>
            <person name="Gamble T."/>
        </authorList>
    </citation>
    <scope>NUCLEOTIDE SEQUENCE</scope>
    <source>
        <strain evidence="1">TG3544</strain>
    </source>
</reference>
<evidence type="ECO:0000313" key="1">
    <source>
        <dbReference type="EMBL" id="KAH8004257.1"/>
    </source>
</evidence>
<keyword evidence="2" id="KW-1185">Reference proteome</keyword>
<name>A0ACB8FG85_9SAUR</name>
<accession>A0ACB8FG85</accession>